<dbReference type="EMBL" id="RKHY01000001">
    <property type="protein sequence ID" value="ROS38376.1"/>
    <property type="molecule type" value="Genomic_DNA"/>
</dbReference>
<protein>
    <recommendedName>
        <fullName evidence="6">S-adenosyl-L-methionine-dependent methyltransferase</fullName>
        <ecNumber evidence="6">2.1.1.-</ecNumber>
    </recommendedName>
</protein>
<dbReference type="Pfam" id="PF04072">
    <property type="entry name" value="LCM"/>
    <property type="match status" value="1"/>
</dbReference>
<keyword evidence="5 6" id="KW-0949">S-adenosyl-L-methionine</keyword>
<evidence type="ECO:0000313" key="8">
    <source>
        <dbReference type="Proteomes" id="UP000274843"/>
    </source>
</evidence>
<gene>
    <name evidence="7" type="ORF">EDD35_0649</name>
</gene>
<keyword evidence="8" id="KW-1185">Reference proteome</keyword>
<dbReference type="GO" id="GO:0032259">
    <property type="term" value="P:methylation"/>
    <property type="evidence" value="ECO:0007669"/>
    <property type="project" value="UniProtKB-KW"/>
</dbReference>
<evidence type="ECO:0000313" key="7">
    <source>
        <dbReference type="EMBL" id="ROS38376.1"/>
    </source>
</evidence>
<dbReference type="SUPFAM" id="SSF53335">
    <property type="entry name" value="S-adenosyl-L-methionine-dependent methyltransferases"/>
    <property type="match status" value="1"/>
</dbReference>
<dbReference type="InterPro" id="IPR007213">
    <property type="entry name" value="Ppm1/Ppm2/Tcmp"/>
</dbReference>
<name>A0A3N2GP12_9PSEU</name>
<keyword evidence="4 7" id="KW-0808">Transferase</keyword>
<comment type="similarity">
    <text evidence="2 6">Belongs to the UPF0677 family.</text>
</comment>
<dbReference type="GO" id="GO:0008168">
    <property type="term" value="F:methyltransferase activity"/>
    <property type="evidence" value="ECO:0007669"/>
    <property type="project" value="UniProtKB-UniRule"/>
</dbReference>
<evidence type="ECO:0000256" key="4">
    <source>
        <dbReference type="ARBA" id="ARBA00022679"/>
    </source>
</evidence>
<organism evidence="7 8">
    <name type="scientific">Amycolatopsis thermoflava</name>
    <dbReference type="NCBI Taxonomy" id="84480"/>
    <lineage>
        <taxon>Bacteria</taxon>
        <taxon>Bacillati</taxon>
        <taxon>Actinomycetota</taxon>
        <taxon>Actinomycetes</taxon>
        <taxon>Pseudonocardiales</taxon>
        <taxon>Pseudonocardiaceae</taxon>
        <taxon>Amycolatopsis</taxon>
        <taxon>Amycolatopsis methanolica group</taxon>
    </lineage>
</organism>
<dbReference type="EC" id="2.1.1.-" evidence="6"/>
<dbReference type="InterPro" id="IPR029063">
    <property type="entry name" value="SAM-dependent_MTases_sf"/>
</dbReference>
<dbReference type="PANTHER" id="PTHR43619">
    <property type="entry name" value="S-ADENOSYL-L-METHIONINE-DEPENDENT METHYLTRANSFERASE YKTD-RELATED"/>
    <property type="match status" value="1"/>
</dbReference>
<sequence>MTPVEPDHTAVRVALWRAMHLDVDAPPPVFRDDIGLRLAAPGDDWRRRPDMDPDATRSFRAGVVARARFVEDLVLDEAGRGAGQYVVLGAGLDSFAQRRPELGGRLRVFEIDQPGTQAWKRRRLAELGYPVPDWLRLVPVDFEAGQSWLDRLVAAGFDPGRPAVVASTGVSMYLAKETTAATLRQIAGLAPGSTLAMTFLLPVELLDHADRPGLQASTRGARNSGTPFVSFYTPAEMLTLAREAGFAHVRHVPGSALADRYFTGRPDGLRPSSGEDFLVATT</sequence>
<proteinExistence type="inferred from homology"/>
<accession>A0A3N2GP12</accession>
<evidence type="ECO:0000256" key="2">
    <source>
        <dbReference type="ARBA" id="ARBA00008138"/>
    </source>
</evidence>
<dbReference type="AlphaFoldDB" id="A0A3N2GP12"/>
<reference evidence="7 8" key="1">
    <citation type="submission" date="2018-11" db="EMBL/GenBank/DDBJ databases">
        <title>Sequencing the genomes of 1000 actinobacteria strains.</title>
        <authorList>
            <person name="Klenk H.-P."/>
        </authorList>
    </citation>
    <scope>NUCLEOTIDE SEQUENCE [LARGE SCALE GENOMIC DNA]</scope>
    <source>
        <strain evidence="7 8">DSM 44348</strain>
    </source>
</reference>
<dbReference type="InterPro" id="IPR011610">
    <property type="entry name" value="SAM_mthyl_Trfase_ML2640-like"/>
</dbReference>
<dbReference type="Proteomes" id="UP000274843">
    <property type="component" value="Unassembled WGS sequence"/>
</dbReference>
<dbReference type="PANTHER" id="PTHR43619:SF2">
    <property type="entry name" value="S-ADENOSYL-L-METHIONINE-DEPENDENT METHYLTRANSFERASES SUPERFAMILY PROTEIN"/>
    <property type="match status" value="1"/>
</dbReference>
<dbReference type="Gene3D" id="3.40.50.150">
    <property type="entry name" value="Vaccinia Virus protein VP39"/>
    <property type="match status" value="1"/>
</dbReference>
<dbReference type="NCBIfam" id="TIGR00027">
    <property type="entry name" value="mthyl_TIGR00027"/>
    <property type="match status" value="1"/>
</dbReference>
<evidence type="ECO:0000256" key="6">
    <source>
        <dbReference type="RuleBase" id="RU362030"/>
    </source>
</evidence>
<evidence type="ECO:0000256" key="5">
    <source>
        <dbReference type="ARBA" id="ARBA00022691"/>
    </source>
</evidence>
<comment type="caution">
    <text evidence="7">The sequence shown here is derived from an EMBL/GenBank/DDBJ whole genome shotgun (WGS) entry which is preliminary data.</text>
</comment>
<evidence type="ECO:0000256" key="3">
    <source>
        <dbReference type="ARBA" id="ARBA00022603"/>
    </source>
</evidence>
<keyword evidence="3 6" id="KW-0489">Methyltransferase</keyword>
<comment type="function">
    <text evidence="1 6">Exhibits S-adenosyl-L-methionine-dependent methyltransferase activity.</text>
</comment>
<evidence type="ECO:0000256" key="1">
    <source>
        <dbReference type="ARBA" id="ARBA00003907"/>
    </source>
</evidence>